<reference evidence="3" key="1">
    <citation type="journal article" date="2011" name="Nature">
        <title>Genome sequence and analysis of the tuber crop potato.</title>
        <authorList>
            <consortium name="The Potato Genome Sequencing Consortium"/>
        </authorList>
    </citation>
    <scope>NUCLEOTIDE SEQUENCE [LARGE SCALE GENOMIC DNA]</scope>
    <source>
        <strain evidence="3">cv. DM1-3 516 R44</strain>
    </source>
</reference>
<evidence type="ECO:0000313" key="3">
    <source>
        <dbReference type="Proteomes" id="UP000011115"/>
    </source>
</evidence>
<dbReference type="Gramene" id="PGSC0003DMT400020484">
    <property type="protein sequence ID" value="PGSC0003DMT400020484"/>
    <property type="gene ID" value="PGSC0003DMG400007917"/>
</dbReference>
<feature type="region of interest" description="Disordered" evidence="1">
    <location>
        <begin position="53"/>
        <end position="80"/>
    </location>
</feature>
<dbReference type="Proteomes" id="UP000011115">
    <property type="component" value="Unassembled WGS sequence"/>
</dbReference>
<dbReference type="HOGENOM" id="CLU_182571_0_0_1"/>
<evidence type="ECO:0000256" key="1">
    <source>
        <dbReference type="SAM" id="MobiDB-lite"/>
    </source>
</evidence>
<keyword evidence="3" id="KW-1185">Reference proteome</keyword>
<dbReference type="AlphaFoldDB" id="M1ADK5"/>
<dbReference type="InParanoid" id="M1ADK5"/>
<sequence length="98" mass="11140">MGQKLTYVFRSSTGLYTFIIWSEIQGNRPKYSLYTEGYVKIYTYQKGRKNGLKPNNLSLHTAGPAQNQMGQEPNLSGSSKYGQKWPKFSFSFTSLLPS</sequence>
<dbReference type="PaxDb" id="4113-PGSC0003DMT400020484"/>
<accession>M1ADK5</accession>
<evidence type="ECO:0000313" key="2">
    <source>
        <dbReference type="EnsemblPlants" id="PGSC0003DMT400020484"/>
    </source>
</evidence>
<proteinExistence type="predicted"/>
<reference evidence="2" key="2">
    <citation type="submission" date="2015-06" db="UniProtKB">
        <authorList>
            <consortium name="EnsemblPlants"/>
        </authorList>
    </citation>
    <scope>IDENTIFICATION</scope>
    <source>
        <strain evidence="2">DM1-3 516 R44</strain>
    </source>
</reference>
<dbReference type="EnsemblPlants" id="PGSC0003DMT400020484">
    <property type="protein sequence ID" value="PGSC0003DMT400020484"/>
    <property type="gene ID" value="PGSC0003DMG400007917"/>
</dbReference>
<protein>
    <submittedName>
        <fullName evidence="2">Uncharacterized protein</fullName>
    </submittedName>
</protein>
<organism evidence="2 3">
    <name type="scientific">Solanum tuberosum</name>
    <name type="common">Potato</name>
    <dbReference type="NCBI Taxonomy" id="4113"/>
    <lineage>
        <taxon>Eukaryota</taxon>
        <taxon>Viridiplantae</taxon>
        <taxon>Streptophyta</taxon>
        <taxon>Embryophyta</taxon>
        <taxon>Tracheophyta</taxon>
        <taxon>Spermatophyta</taxon>
        <taxon>Magnoliopsida</taxon>
        <taxon>eudicotyledons</taxon>
        <taxon>Gunneridae</taxon>
        <taxon>Pentapetalae</taxon>
        <taxon>asterids</taxon>
        <taxon>lamiids</taxon>
        <taxon>Solanales</taxon>
        <taxon>Solanaceae</taxon>
        <taxon>Solanoideae</taxon>
        <taxon>Solaneae</taxon>
        <taxon>Solanum</taxon>
    </lineage>
</organism>
<name>M1ADK5_SOLTU</name>